<dbReference type="Proteomes" id="UP000663845">
    <property type="component" value="Unassembled WGS sequence"/>
</dbReference>
<accession>A0A815A814</accession>
<evidence type="ECO:0000256" key="4">
    <source>
        <dbReference type="ARBA" id="ARBA00022989"/>
    </source>
</evidence>
<comment type="subcellular location">
    <subcellularLocation>
        <location evidence="1">Cell membrane</location>
        <topology evidence="1">Multi-pass membrane protein</topology>
    </subcellularLocation>
</comment>
<evidence type="ECO:0000256" key="3">
    <source>
        <dbReference type="ARBA" id="ARBA00022692"/>
    </source>
</evidence>
<name>A0A815A814_9BILA</name>
<evidence type="ECO:0000256" key="8">
    <source>
        <dbReference type="ARBA" id="ARBA00023224"/>
    </source>
</evidence>
<dbReference type="InterPro" id="IPR017452">
    <property type="entry name" value="GPCR_Rhodpsn_7TM"/>
</dbReference>
<evidence type="ECO:0000256" key="7">
    <source>
        <dbReference type="ARBA" id="ARBA00023170"/>
    </source>
</evidence>
<dbReference type="Pfam" id="PF00001">
    <property type="entry name" value="7tm_1"/>
    <property type="match status" value="1"/>
</dbReference>
<feature type="transmembrane region" description="Helical" evidence="9">
    <location>
        <begin position="386"/>
        <end position="406"/>
    </location>
</feature>
<feature type="transmembrane region" description="Helical" evidence="9">
    <location>
        <begin position="521"/>
        <end position="541"/>
    </location>
</feature>
<evidence type="ECO:0000256" key="2">
    <source>
        <dbReference type="ARBA" id="ARBA00022475"/>
    </source>
</evidence>
<feature type="transmembrane region" description="Helical" evidence="9">
    <location>
        <begin position="481"/>
        <end position="501"/>
    </location>
</feature>
<feature type="domain" description="G-protein coupled receptors family 1 profile" evidence="10">
    <location>
        <begin position="36"/>
        <end position="304"/>
    </location>
</feature>
<evidence type="ECO:0000256" key="9">
    <source>
        <dbReference type="SAM" id="Phobius"/>
    </source>
</evidence>
<keyword evidence="3 9" id="KW-0812">Transmembrane</keyword>
<evidence type="ECO:0000256" key="1">
    <source>
        <dbReference type="ARBA" id="ARBA00004651"/>
    </source>
</evidence>
<organism evidence="11 12">
    <name type="scientific">Adineta steineri</name>
    <dbReference type="NCBI Taxonomy" id="433720"/>
    <lineage>
        <taxon>Eukaryota</taxon>
        <taxon>Metazoa</taxon>
        <taxon>Spiralia</taxon>
        <taxon>Gnathifera</taxon>
        <taxon>Rotifera</taxon>
        <taxon>Eurotatoria</taxon>
        <taxon>Bdelloidea</taxon>
        <taxon>Adinetida</taxon>
        <taxon>Adinetidae</taxon>
        <taxon>Adineta</taxon>
    </lineage>
</organism>
<proteinExistence type="predicted"/>
<feature type="transmembrane region" description="Helical" evidence="9">
    <location>
        <begin position="138"/>
        <end position="160"/>
    </location>
</feature>
<keyword evidence="6 9" id="KW-0472">Membrane</keyword>
<keyword evidence="4 9" id="KW-1133">Transmembrane helix</keyword>
<dbReference type="PROSITE" id="PS50262">
    <property type="entry name" value="G_PROTEIN_RECEP_F1_2"/>
    <property type="match status" value="1"/>
</dbReference>
<gene>
    <name evidence="11" type="ORF">JYZ213_LOCUS29769</name>
</gene>
<comment type="caution">
    <text evidence="11">The sequence shown here is derived from an EMBL/GenBank/DDBJ whole genome shotgun (WGS) entry which is preliminary data.</text>
</comment>
<dbReference type="SUPFAM" id="SSF81321">
    <property type="entry name" value="Family A G protein-coupled receptor-like"/>
    <property type="match status" value="2"/>
</dbReference>
<feature type="transmembrane region" description="Helical" evidence="9">
    <location>
        <begin position="56"/>
        <end position="79"/>
    </location>
</feature>
<keyword evidence="2" id="KW-1003">Cell membrane</keyword>
<keyword evidence="8" id="KW-0807">Transducer</keyword>
<evidence type="ECO:0000256" key="6">
    <source>
        <dbReference type="ARBA" id="ARBA00023136"/>
    </source>
</evidence>
<evidence type="ECO:0000259" key="10">
    <source>
        <dbReference type="PROSITE" id="PS50262"/>
    </source>
</evidence>
<reference evidence="11" key="1">
    <citation type="submission" date="2021-02" db="EMBL/GenBank/DDBJ databases">
        <authorList>
            <person name="Nowell W R."/>
        </authorList>
    </citation>
    <scope>NUCLEOTIDE SEQUENCE</scope>
</reference>
<dbReference type="Gene3D" id="1.20.1070.10">
    <property type="entry name" value="Rhodopsin 7-helix transmembrane proteins"/>
    <property type="match status" value="2"/>
</dbReference>
<feature type="transmembrane region" description="Helical" evidence="9">
    <location>
        <begin position="241"/>
        <end position="259"/>
    </location>
</feature>
<feature type="transmembrane region" description="Helical" evidence="9">
    <location>
        <begin position="180"/>
        <end position="207"/>
    </location>
</feature>
<feature type="transmembrane region" description="Helical" evidence="9">
    <location>
        <begin position="24"/>
        <end position="44"/>
    </location>
</feature>
<feature type="transmembrane region" description="Helical" evidence="9">
    <location>
        <begin position="99"/>
        <end position="117"/>
    </location>
</feature>
<dbReference type="AlphaFoldDB" id="A0A815A814"/>
<dbReference type="InterPro" id="IPR000276">
    <property type="entry name" value="GPCR_Rhodpsn"/>
</dbReference>
<dbReference type="PANTHER" id="PTHR24228">
    <property type="entry name" value="B2 BRADYKININ RECEPTOR/ANGIOTENSIN II RECEPTOR"/>
    <property type="match status" value="1"/>
</dbReference>
<evidence type="ECO:0000313" key="11">
    <source>
        <dbReference type="EMBL" id="CAF1253890.1"/>
    </source>
</evidence>
<feature type="transmembrane region" description="Helical" evidence="9">
    <location>
        <begin position="440"/>
        <end position="460"/>
    </location>
</feature>
<dbReference type="GO" id="GO:0005886">
    <property type="term" value="C:plasma membrane"/>
    <property type="evidence" value="ECO:0007669"/>
    <property type="project" value="UniProtKB-SubCell"/>
</dbReference>
<dbReference type="EMBL" id="CAJNOG010000462">
    <property type="protein sequence ID" value="CAF1253890.1"/>
    <property type="molecule type" value="Genomic_DNA"/>
</dbReference>
<dbReference type="GO" id="GO:0004930">
    <property type="term" value="F:G protein-coupled receptor activity"/>
    <property type="evidence" value="ECO:0007669"/>
    <property type="project" value="UniProtKB-KW"/>
</dbReference>
<feature type="transmembrane region" description="Helical" evidence="9">
    <location>
        <begin position="307"/>
        <end position="332"/>
    </location>
</feature>
<keyword evidence="5" id="KW-0297">G-protein coupled receptor</keyword>
<dbReference type="PANTHER" id="PTHR24228:SF59">
    <property type="entry name" value="NEUROPEPTIDE RECEPTOR 15"/>
    <property type="match status" value="1"/>
</dbReference>
<sequence length="580" mass="67584">MSSSSSSPSNMSAFITFTIQYNRFVPPIIFVFGFIGNILNNITFSSHTLRKNPCATYFFCLAITNLNNLIFGLLLNYLIDAYGIDLITRTLVFCRLRFLILHCSLVLSSWFIVLAGIDRFCVSSRNIHRRNFSNLKNVRVLTTLAIVICFALYAHILVLFTIEQTGTGPVCYAQSGSYQVFYDFLFFTTFSFTPPVLMIFVGLATFYNTCHTHGKIKPVSMMSTATVSSKTIRLRKKDREFVKMLLIQLISTVILTLPIAIQKLYSTFTQQISKSSDRLLVETFFQQFVLYHFLFDSNLRRGLHNHVIIIILFMCLIWELTTVPWSMYLYLYDVVWIQTPTFCMIWKFIDSTLYTTIVKLVGWTSVERHILIFHDQWVSTKKKRFFIHYLPLIFIVLYGVVVYGTITPMNNCNIPFYYFITFCGYYSCIYDSEVFSLYEFMTGGLLCSVLIGFGSTFLVLRVILQKRRFQQHIQWRKHRKMILQLLSVSSLFFVLYLPPIICSGVQRFGSPSDIAAQFITYGRLFAYYIVFLFPFTCLSTIPELGTRIKNIFRCRWRQQVNTVFPQQWAAQVIQLDRINK</sequence>
<keyword evidence="7" id="KW-0675">Receptor</keyword>
<dbReference type="CDD" id="cd00637">
    <property type="entry name" value="7tm_classA_rhodopsin-like"/>
    <property type="match status" value="2"/>
</dbReference>
<evidence type="ECO:0000256" key="5">
    <source>
        <dbReference type="ARBA" id="ARBA00023040"/>
    </source>
</evidence>
<evidence type="ECO:0000313" key="12">
    <source>
        <dbReference type="Proteomes" id="UP000663845"/>
    </source>
</evidence>
<protein>
    <recommendedName>
        <fullName evidence="10">G-protein coupled receptors family 1 profile domain-containing protein</fullName>
    </recommendedName>
</protein>